<dbReference type="OrthoDB" id="9970617at2"/>
<reference evidence="4 5" key="1">
    <citation type="submission" date="2016-10" db="EMBL/GenBank/DDBJ databases">
        <authorList>
            <person name="de Groot N.N."/>
        </authorList>
    </citation>
    <scope>NUCLEOTIDE SEQUENCE [LARGE SCALE GENOMIC DNA]</scope>
    <source>
        <strain evidence="4 5">DSM 19113</strain>
    </source>
</reference>
<feature type="chain" id="PRO_5011514989" description="YtxH domain-containing protein" evidence="3">
    <location>
        <begin position="20"/>
        <end position="99"/>
    </location>
</feature>
<dbReference type="STRING" id="283737.SAMN05660453_0871"/>
<dbReference type="EMBL" id="FOLI01000003">
    <property type="protein sequence ID" value="SFC02236.1"/>
    <property type="molecule type" value="Genomic_DNA"/>
</dbReference>
<name>A0A1I1FTA7_9LACO</name>
<proteinExistence type="predicted"/>
<accession>A0A1I1FTA7</accession>
<evidence type="ECO:0000313" key="5">
    <source>
        <dbReference type="Proteomes" id="UP000199376"/>
    </source>
</evidence>
<evidence type="ECO:0000256" key="3">
    <source>
        <dbReference type="SAM" id="SignalP"/>
    </source>
</evidence>
<dbReference type="Proteomes" id="UP000199376">
    <property type="component" value="Unassembled WGS sequence"/>
</dbReference>
<feature type="coiled-coil region" evidence="1">
    <location>
        <begin position="23"/>
        <end position="50"/>
    </location>
</feature>
<feature type="signal peptide" evidence="3">
    <location>
        <begin position="1"/>
        <end position="19"/>
    </location>
</feature>
<feature type="region of interest" description="Disordered" evidence="2">
    <location>
        <begin position="70"/>
        <end position="99"/>
    </location>
</feature>
<keyword evidence="5" id="KW-1185">Reference proteome</keyword>
<dbReference type="AlphaFoldDB" id="A0A1I1FTA7"/>
<keyword evidence="1" id="KW-0175">Coiled coil</keyword>
<evidence type="ECO:0000256" key="1">
    <source>
        <dbReference type="SAM" id="Coils"/>
    </source>
</evidence>
<evidence type="ECO:0000256" key="2">
    <source>
        <dbReference type="SAM" id="MobiDB-lite"/>
    </source>
</evidence>
<protein>
    <recommendedName>
        <fullName evidence="6">YtxH domain-containing protein</fullName>
    </recommendedName>
</protein>
<gene>
    <name evidence="4" type="ORF">SAMN05660453_0871</name>
</gene>
<keyword evidence="3" id="KW-0732">Signal</keyword>
<dbReference type="RefSeq" id="WP_091502414.1">
    <property type="nucleotide sequence ID" value="NZ_FOLI01000003.1"/>
</dbReference>
<evidence type="ECO:0008006" key="6">
    <source>
        <dbReference type="Google" id="ProtNLM"/>
    </source>
</evidence>
<organism evidence="4 5">
    <name type="scientific">Fructobacillus durionis</name>
    <dbReference type="NCBI Taxonomy" id="283737"/>
    <lineage>
        <taxon>Bacteria</taxon>
        <taxon>Bacillati</taxon>
        <taxon>Bacillota</taxon>
        <taxon>Bacilli</taxon>
        <taxon>Lactobacillales</taxon>
        <taxon>Lactobacillaceae</taxon>
        <taxon>Fructobacillus</taxon>
    </lineage>
</organism>
<evidence type="ECO:0000313" key="4">
    <source>
        <dbReference type="EMBL" id="SFC02236.1"/>
    </source>
</evidence>
<sequence length="99" mass="10957">MKATTKFLAGFLFAMGASAAYKVAKSEQKQEELKNKLNQVQGQVQDMVEKATEAVSPYVEKAKVSYQESRDALTDSVSAQDEAAQPDIEIEEKDLNLQK</sequence>